<evidence type="ECO:0000313" key="3">
    <source>
        <dbReference type="EMBL" id="GLT21158.1"/>
    </source>
</evidence>
<feature type="domain" description="YDG" evidence="2">
    <location>
        <begin position="124"/>
        <end position="200"/>
    </location>
</feature>
<comment type="caution">
    <text evidence="3">The sequence shown here is derived from an EMBL/GenBank/DDBJ whole genome shotgun (WGS) entry which is preliminary data.</text>
</comment>
<feature type="domain" description="YDG" evidence="2">
    <location>
        <begin position="483"/>
        <end position="564"/>
    </location>
</feature>
<sequence>MNTSAVTVNDGNSGGNYTVSYVANTTSTIDKAAITVSTSDVTKTYDGTLTAAGTAVVTAGTLYTNASNGGALDNLSGGSFAFTDANAGTGNKTVTVGGVTVNDGASGGNYTVTYASNTTSTINPYAVSLTGSRVYDGTTVVGTGDLTIGTLVGSETLTLSGSGSVATRHVGTAKTVDVSGLSLVGDGTAGAGLASNYTFTGGTQTVDVTRANLSVTTSDVTKTYDGSLGAAGTAVVAAGGTQLFGADNLSGGTFAFTNANAGTSKTVNTSAVTVNDGNSGGNYTVSYVANTTSTIDKAAITVSTSDVTKTYDGTLSAAGTAVVTSGTLYNNASNGGALDNLSGGSFAFTDANAGTGNKTVTVGGVTVNDGASGGNYTVTYASNTTSTIDKAAITVSTSDVTKAYDGGLSANGTPIVLTGTLYNNASNGGALDNLSGGTYAFTDKNAGSGKTVTVGGVTVNDGASGGNYAVTYASNTHSTIDRAQLTVVADVADRTYDGSINATLNGMTLVGLVGTETVIPVSAGTTRFADKTAGTGKTVTITGIGLLDGSSGGLATNYQVASTATGTASIAKANVNVVGVVAMDKVYDGTTTATINTSVAGLTGVIGADDVSIGTITGSFDSKNVGTNKLVNGSAFVLSGADGANYNLIQPTGMHASITPRALTVSATGVDKVYDGTTTATVSLADNRVNGDVLTLGYTANFLDKNVGLNKYVGVSGISLSGTDAGNYTANTTSAAFANISKATLNVSAAGINKAYDGNSTASVTLSDNRASGDSLSVSYTGAAFSDANGGLGKTVTVNGISVSGADIGNYTFNTTATTTADILGRLLTVSGVQALGKVYDGTTAAVLGTGGAVLSGLLDGDVVSVGFGSGVFADKNAGTGKAVTVTGIALSGANAGSYTLQLPVGLTADITPASLTAVTGITADSKVYDGSVAAAINTGAAGFTGKLAGDVLNVTSASGSFADKNAGTGKTVTIGNVVLGGADAGNYVFTGTATTIADITPKAITVSGITASNKVYDATTAATLNTTGASFTGLVGSDSVGVTGSGQFADKNVGTAKPVAITSLALDGADAGNYTVTSTSAPTADITPRALAAGGISAASKVYDGTTAATLDTSAGRLTSGVQGADDVSLVPSAASGSFASKNVGVAKAVTVSGLALGGADAGNYTIGDAAAFADITAKALTASGIVAANKVYDGTRVASLDTAGAVLAGVVLGDSVGIDASGVTGSFASKQAGNARAVTIAGLGLTGADAGNYTVSDLSGATADIATRALAVAASSTGKLYDGSTSAPVSLSDNRLAGDLLNLSYTSASFDSAEVGLGKTIQVQGIALAGADAGNYRLVATTASTTGSISALDSVVPPPPVPATPVTTYTPVQPQAQVFDSALPGSGGSTGVVGGSGAVSSGASGLTGGTGSSLGGGLGGGGVASSGFGAGASGSVASGAGTSTSTGSGSAVGGSVAGTGGSTAVSTGTASAPAAGSGSGTSSAAASEGTQSGVNVQLLQAPASTQTGLVRVSIPRGESTFVFNVPKDVYAGEGPSALAASTIRMENGSPVPPWIKHDPQSMSVSATNVPPGGLPVRLLLTIGGKVTTVVIGTTDQGGQ</sequence>
<feature type="compositionally biased region" description="Gly residues" evidence="1">
    <location>
        <begin position="1452"/>
        <end position="1463"/>
    </location>
</feature>
<keyword evidence="4" id="KW-1185">Reference proteome</keyword>
<evidence type="ECO:0000259" key="2">
    <source>
        <dbReference type="Pfam" id="PF18657"/>
    </source>
</evidence>
<feature type="domain" description="YDG" evidence="2">
    <location>
        <begin position="1178"/>
        <end position="1259"/>
    </location>
</feature>
<gene>
    <name evidence="3" type="ORF">GCM10007933_06100</name>
</gene>
<feature type="domain" description="YDG" evidence="2">
    <location>
        <begin position="828"/>
        <end position="902"/>
    </location>
</feature>
<feature type="domain" description="YDG" evidence="2">
    <location>
        <begin position="572"/>
        <end position="651"/>
    </location>
</feature>
<reference evidence="4" key="1">
    <citation type="journal article" date="2019" name="Int. J. Syst. Evol. Microbiol.">
        <title>The Global Catalogue of Microorganisms (GCM) 10K type strain sequencing project: providing services to taxonomists for standard genome sequencing and annotation.</title>
        <authorList>
            <consortium name="The Broad Institute Genomics Platform"/>
            <consortium name="The Broad Institute Genome Sequencing Center for Infectious Disease"/>
            <person name="Wu L."/>
            <person name="Ma J."/>
        </authorList>
    </citation>
    <scope>NUCLEOTIDE SEQUENCE [LARGE SCALE GENOMIC DNA]</scope>
    <source>
        <strain evidence="4">NBRC 102407</strain>
    </source>
</reference>
<feature type="domain" description="YDG" evidence="2">
    <location>
        <begin position="1001"/>
        <end position="1082"/>
    </location>
</feature>
<accession>A0ABQ6F6K4</accession>
<feature type="domain" description="YDG" evidence="2">
    <location>
        <begin position="1270"/>
        <end position="1344"/>
    </location>
</feature>
<protein>
    <recommendedName>
        <fullName evidence="2">YDG domain-containing protein</fullName>
    </recommendedName>
</protein>
<feature type="domain" description="YDG" evidence="2">
    <location>
        <begin position="32"/>
        <end position="115"/>
    </location>
</feature>
<dbReference type="Pfam" id="PF18657">
    <property type="entry name" value="YDG"/>
    <property type="match status" value="15"/>
</dbReference>
<feature type="domain" description="YDG" evidence="2">
    <location>
        <begin position="1088"/>
        <end position="1171"/>
    </location>
</feature>
<feature type="compositionally biased region" description="Low complexity" evidence="1">
    <location>
        <begin position="1464"/>
        <end position="1490"/>
    </location>
</feature>
<feature type="domain" description="YDG" evidence="2">
    <location>
        <begin position="659"/>
        <end position="735"/>
    </location>
</feature>
<feature type="domain" description="YDG" evidence="2">
    <location>
        <begin position="391"/>
        <end position="473"/>
    </location>
</feature>
<feature type="domain" description="YDG" evidence="2">
    <location>
        <begin position="298"/>
        <end position="381"/>
    </location>
</feature>
<proteinExistence type="predicted"/>
<feature type="domain" description="YDG" evidence="2">
    <location>
        <begin position="742"/>
        <end position="817"/>
    </location>
</feature>
<feature type="domain" description="YDG" evidence="2">
    <location>
        <begin position="210"/>
        <end position="287"/>
    </location>
</feature>
<feature type="domain" description="YDG" evidence="2">
    <location>
        <begin position="912"/>
        <end position="993"/>
    </location>
</feature>
<dbReference type="Proteomes" id="UP001157167">
    <property type="component" value="Unassembled WGS sequence"/>
</dbReference>
<dbReference type="EMBL" id="BSPX01000004">
    <property type="protein sequence ID" value="GLT21158.1"/>
    <property type="molecule type" value="Genomic_DNA"/>
</dbReference>
<feature type="region of interest" description="Disordered" evidence="1">
    <location>
        <begin position="1437"/>
        <end position="1490"/>
    </location>
</feature>
<feature type="compositionally biased region" description="Low complexity" evidence="1">
    <location>
        <begin position="1437"/>
        <end position="1451"/>
    </location>
</feature>
<name>A0ABQ6F6K4_9RHOO</name>
<dbReference type="InterPro" id="IPR041248">
    <property type="entry name" value="YDG"/>
</dbReference>
<evidence type="ECO:0000256" key="1">
    <source>
        <dbReference type="SAM" id="MobiDB-lite"/>
    </source>
</evidence>
<organism evidence="3 4">
    <name type="scientific">Zoogloea oryzae</name>
    <dbReference type="NCBI Taxonomy" id="310767"/>
    <lineage>
        <taxon>Bacteria</taxon>
        <taxon>Pseudomonadati</taxon>
        <taxon>Pseudomonadota</taxon>
        <taxon>Betaproteobacteria</taxon>
        <taxon>Rhodocyclales</taxon>
        <taxon>Zoogloeaceae</taxon>
        <taxon>Zoogloea</taxon>
    </lineage>
</organism>
<evidence type="ECO:0000313" key="4">
    <source>
        <dbReference type="Proteomes" id="UP001157167"/>
    </source>
</evidence>